<name>A0A514EBM9_9XANT</name>
<dbReference type="SUPFAM" id="SSF53850">
    <property type="entry name" value="Periplasmic binding protein-like II"/>
    <property type="match status" value="1"/>
</dbReference>
<dbReference type="Pfam" id="PF12849">
    <property type="entry name" value="PBP_like_2"/>
    <property type="match status" value="1"/>
</dbReference>
<proteinExistence type="inferred from homology"/>
<organism evidence="4 5">
    <name type="scientific">Xanthomonas cerealis pv. cerealis</name>
    <dbReference type="NCBI Taxonomy" id="152263"/>
    <lineage>
        <taxon>Bacteria</taxon>
        <taxon>Pseudomonadati</taxon>
        <taxon>Pseudomonadota</taxon>
        <taxon>Gammaproteobacteria</taxon>
        <taxon>Lysobacterales</taxon>
        <taxon>Lysobacteraceae</taxon>
        <taxon>Xanthomonas</taxon>
        <taxon>Xanthomonas translucens group</taxon>
        <taxon>Xanthomonas cerealis</taxon>
    </lineage>
</organism>
<reference evidence="4 5" key="1">
    <citation type="submission" date="2019-03" db="EMBL/GenBank/DDBJ databases">
        <title>Tal1 in Xanthomonas translucens pv. cerealis Contributes to Virulence in Bacterial Leaf Streak of Wheat.</title>
        <authorList>
            <person name="Shah S.M.A."/>
            <person name="Haq F."/>
            <person name="Ma W."/>
            <person name="Xu X."/>
            <person name="Wang S."/>
            <person name="Xu Z."/>
            <person name="Zou L."/>
            <person name="Zhu B."/>
            <person name="Chen G."/>
        </authorList>
    </citation>
    <scope>NUCLEOTIDE SEQUENCE [LARGE SCALE GENOMIC DNA]</scope>
    <source>
        <strain evidence="4 5">01</strain>
    </source>
</reference>
<evidence type="ECO:0000313" key="4">
    <source>
        <dbReference type="EMBL" id="QDI03437.1"/>
    </source>
</evidence>
<evidence type="ECO:0000256" key="1">
    <source>
        <dbReference type="ARBA" id="ARBA00008725"/>
    </source>
</evidence>
<dbReference type="AlphaFoldDB" id="A0A514EBM9"/>
<dbReference type="InterPro" id="IPR024370">
    <property type="entry name" value="PBP_domain"/>
</dbReference>
<evidence type="ECO:0000259" key="3">
    <source>
        <dbReference type="Pfam" id="PF12849"/>
    </source>
</evidence>
<feature type="chain" id="PRO_5022193511" description="PBP domain-containing protein" evidence="2">
    <location>
        <begin position="27"/>
        <end position="446"/>
    </location>
</feature>
<feature type="domain" description="PBP" evidence="3">
    <location>
        <begin position="87"/>
        <end position="317"/>
    </location>
</feature>
<evidence type="ECO:0000256" key="2">
    <source>
        <dbReference type="SAM" id="SignalP"/>
    </source>
</evidence>
<sequence length="446" mass="45163">MLNLHISRISAIAIAIAALSNGSAMAAENLYGGGATFPAEPYVGHDYASVTPNARLSTNAGNTAGAGYTTAPLGTNLIGFAFPVTVNSVFLAYSNASTNKVSYCQTGSAFGKNVLAGNPAANQPCRDFSVPPLGLSAAAAAPDFIATDAPYSTADYNAFLSGGNAASRVGIVQVPTLAGAIALPHSTPTTNFNLTAAQICQIYSGLVSDWASVSGSGTFGPIKIVYRADGSGTTLAFTSYLARTCNGTPNVPSGFVFTPHHSFNLALPGSISSVYGSRAIGANGDNGLVTAVRVTNANALGYAGIGEVLLQAAKYATVANFDPKNFGKDSSGNSVPVTLTASTLLAGRVLDGATVNTVPGSGTSAVKSCVRLMNPAAPISNAYPIAAITYLAGFTNGNGSAAHIQAVKDLYNIFYNTSTRPLLPDGFAYLAGITASAQNAVNTCVH</sequence>
<accession>A0A514EBM9</accession>
<dbReference type="PANTHER" id="PTHR42996:SF1">
    <property type="entry name" value="PHOSPHATE-BINDING PROTEIN PSTS"/>
    <property type="match status" value="1"/>
</dbReference>
<dbReference type="Gene3D" id="3.40.190.10">
    <property type="entry name" value="Periplasmic binding protein-like II"/>
    <property type="match status" value="2"/>
</dbReference>
<dbReference type="InterPro" id="IPR050962">
    <property type="entry name" value="Phosphate-bind_PstS"/>
</dbReference>
<evidence type="ECO:0000313" key="5">
    <source>
        <dbReference type="Proteomes" id="UP000319349"/>
    </source>
</evidence>
<comment type="similarity">
    <text evidence="1">Belongs to the PstS family.</text>
</comment>
<keyword evidence="5" id="KW-1185">Reference proteome</keyword>
<gene>
    <name evidence="4" type="ORF">E4A48_06785</name>
</gene>
<dbReference type="EMBL" id="CP038228">
    <property type="protein sequence ID" value="QDI03437.1"/>
    <property type="molecule type" value="Genomic_DNA"/>
</dbReference>
<dbReference type="RefSeq" id="WP_142742099.1">
    <property type="nucleotide sequence ID" value="NZ_CP038228.1"/>
</dbReference>
<keyword evidence="2" id="KW-0732">Signal</keyword>
<dbReference type="Proteomes" id="UP000319349">
    <property type="component" value="Chromosome"/>
</dbReference>
<feature type="signal peptide" evidence="2">
    <location>
        <begin position="1"/>
        <end position="26"/>
    </location>
</feature>
<protein>
    <recommendedName>
        <fullName evidence="3">PBP domain-containing protein</fullName>
    </recommendedName>
</protein>
<dbReference type="PANTHER" id="PTHR42996">
    <property type="entry name" value="PHOSPHATE-BINDING PROTEIN PSTS"/>
    <property type="match status" value="1"/>
</dbReference>